<accession>A0A2S7Y7E0</accession>
<gene>
    <name evidence="2" type="ORF">BB8028_0003g06880</name>
</gene>
<dbReference type="AlphaFoldDB" id="A0A2S7Y7E0"/>
<organism evidence="2 3">
    <name type="scientific">Beauveria bassiana</name>
    <name type="common">White muscardine disease fungus</name>
    <name type="synonym">Tritirachium shiotae</name>
    <dbReference type="NCBI Taxonomy" id="176275"/>
    <lineage>
        <taxon>Eukaryota</taxon>
        <taxon>Fungi</taxon>
        <taxon>Dikarya</taxon>
        <taxon>Ascomycota</taxon>
        <taxon>Pezizomycotina</taxon>
        <taxon>Sordariomycetes</taxon>
        <taxon>Hypocreomycetidae</taxon>
        <taxon>Hypocreales</taxon>
        <taxon>Cordycipitaceae</taxon>
        <taxon>Beauveria</taxon>
    </lineage>
</organism>
<dbReference type="Proteomes" id="UP000237441">
    <property type="component" value="Unassembled WGS sequence"/>
</dbReference>
<comment type="caution">
    <text evidence="2">The sequence shown here is derived from an EMBL/GenBank/DDBJ whole genome shotgun (WGS) entry which is preliminary data.</text>
</comment>
<evidence type="ECO:0000313" key="2">
    <source>
        <dbReference type="EMBL" id="PQK12070.1"/>
    </source>
</evidence>
<protein>
    <recommendedName>
        <fullName evidence="1">N-acetyltransferase domain-containing protein</fullName>
    </recommendedName>
</protein>
<name>A0A2S7Y7E0_BEABA</name>
<reference evidence="2 3" key="1">
    <citation type="submission" date="2016-07" db="EMBL/GenBank/DDBJ databases">
        <title>Comparative genomics of the entomopathogenic fungus Beauveria bassiana.</title>
        <authorList>
            <person name="Valero Jimenez C.A."/>
            <person name="Zwaan B.J."/>
            <person name="Van Kan J.A."/>
            <person name="Takken W."/>
            <person name="Debets A.J."/>
            <person name="Schoustra S.E."/>
            <person name="Koenraadt C.J."/>
        </authorList>
    </citation>
    <scope>NUCLEOTIDE SEQUENCE [LARGE SCALE GENOMIC DNA]</scope>
    <source>
        <strain evidence="2 3">ARSEF 8028</strain>
    </source>
</reference>
<dbReference type="EMBL" id="JRHA01000003">
    <property type="protein sequence ID" value="PQK12070.1"/>
    <property type="molecule type" value="Genomic_DNA"/>
</dbReference>
<dbReference type="SUPFAM" id="SSF55729">
    <property type="entry name" value="Acyl-CoA N-acyltransferases (Nat)"/>
    <property type="match status" value="2"/>
</dbReference>
<dbReference type="Gene3D" id="3.40.630.30">
    <property type="match status" value="1"/>
</dbReference>
<dbReference type="InterPro" id="IPR000182">
    <property type="entry name" value="GNAT_dom"/>
</dbReference>
<feature type="domain" description="N-acetyltransferase" evidence="1">
    <location>
        <begin position="56"/>
        <end position="203"/>
    </location>
</feature>
<dbReference type="PROSITE" id="PS51186">
    <property type="entry name" value="GNAT"/>
    <property type="match status" value="1"/>
</dbReference>
<dbReference type="GO" id="GO:0016747">
    <property type="term" value="F:acyltransferase activity, transferring groups other than amino-acyl groups"/>
    <property type="evidence" value="ECO:0007669"/>
    <property type="project" value="InterPro"/>
</dbReference>
<sequence length="205" mass="23210">MAHPQKFYVRLARLEAHDAQFIIAAFDSTLPRLAAIGSAEMWGEQLFSEREGFAQETIKSVQESQDPDSASKIFIAETQKTAERVRVGSATVREDSMPTYIIEHEKLKPHVQGASDFLFLEVIIADYRTDGLHKGVGTCLLEYIQRYGRERSKKTLYVDCWSGNGGKLNRYYEKQGFEKVADFSFPRASGGTWPGTLFRMPLDSE</sequence>
<dbReference type="InterPro" id="IPR016181">
    <property type="entry name" value="Acyl_CoA_acyltransferase"/>
</dbReference>
<dbReference type="OrthoDB" id="2821191at2759"/>
<evidence type="ECO:0000313" key="3">
    <source>
        <dbReference type="Proteomes" id="UP000237441"/>
    </source>
</evidence>
<proteinExistence type="predicted"/>
<evidence type="ECO:0000259" key="1">
    <source>
        <dbReference type="PROSITE" id="PS51186"/>
    </source>
</evidence>